<evidence type="ECO:0000259" key="5">
    <source>
        <dbReference type="Pfam" id="PF22244"/>
    </source>
</evidence>
<dbReference type="Proteomes" id="UP000662572">
    <property type="component" value="Unassembled WGS sequence"/>
</dbReference>
<keyword evidence="7" id="KW-1185">Reference proteome</keyword>
<dbReference type="Pfam" id="PF22244">
    <property type="entry name" value="GCE_fung"/>
    <property type="match status" value="1"/>
</dbReference>
<keyword evidence="2 4" id="KW-0732">Signal</keyword>
<keyword evidence="3" id="KW-0378">Hydrolase</keyword>
<protein>
    <submittedName>
        <fullName evidence="6">Acetylxylan esterase</fullName>
    </submittedName>
</protein>
<evidence type="ECO:0000256" key="1">
    <source>
        <dbReference type="ARBA" id="ARBA00022487"/>
    </source>
</evidence>
<dbReference type="InterPro" id="IPR029058">
    <property type="entry name" value="AB_hydrolase_fold"/>
</dbReference>
<dbReference type="Gene3D" id="3.40.50.1820">
    <property type="entry name" value="alpha/beta hydrolase"/>
    <property type="match status" value="1"/>
</dbReference>
<feature type="signal peptide" evidence="4">
    <location>
        <begin position="1"/>
        <end position="22"/>
    </location>
</feature>
<dbReference type="GO" id="GO:0052689">
    <property type="term" value="F:carboxylic ester hydrolase activity"/>
    <property type="evidence" value="ECO:0007669"/>
    <property type="project" value="UniProtKB-KW"/>
</dbReference>
<reference evidence="6" key="1">
    <citation type="journal article" date="2014" name="Int. J. Syst. Evol. Microbiol.">
        <title>Complete genome sequence of Corynebacterium casei LMG S-19264T (=DSM 44701T), isolated from a smear-ripened cheese.</title>
        <authorList>
            <consortium name="US DOE Joint Genome Institute (JGI-PGF)"/>
            <person name="Walter F."/>
            <person name="Albersmeier A."/>
            <person name="Kalinowski J."/>
            <person name="Ruckert C."/>
        </authorList>
    </citation>
    <scope>NUCLEOTIDE SEQUENCE</scope>
    <source>
        <strain evidence="6">KCTC 32296</strain>
    </source>
</reference>
<feature type="domain" description="4-O-methyl-glucuronoyl methylesterase-like" evidence="5">
    <location>
        <begin position="217"/>
        <end position="366"/>
    </location>
</feature>
<comment type="caution">
    <text evidence="6">The sequence shown here is derived from an EMBL/GenBank/DDBJ whole genome shotgun (WGS) entry which is preliminary data.</text>
</comment>
<proteinExistence type="predicted"/>
<gene>
    <name evidence="6" type="ORF">GCM10011273_19880</name>
</gene>
<accession>A0A918Q6D8</accession>
<dbReference type="SUPFAM" id="SSF53474">
    <property type="entry name" value="alpha/beta-Hydrolases"/>
    <property type="match status" value="1"/>
</dbReference>
<dbReference type="RefSeq" id="WP_189486295.1">
    <property type="nucleotide sequence ID" value="NZ_BMZB01000002.1"/>
</dbReference>
<organism evidence="6 7">
    <name type="scientific">Asticcacaulis endophyticus</name>
    <dbReference type="NCBI Taxonomy" id="1395890"/>
    <lineage>
        <taxon>Bacteria</taxon>
        <taxon>Pseudomonadati</taxon>
        <taxon>Pseudomonadota</taxon>
        <taxon>Alphaproteobacteria</taxon>
        <taxon>Caulobacterales</taxon>
        <taxon>Caulobacteraceae</taxon>
        <taxon>Asticcacaulis</taxon>
    </lineage>
</organism>
<evidence type="ECO:0000256" key="3">
    <source>
        <dbReference type="ARBA" id="ARBA00022801"/>
    </source>
</evidence>
<feature type="chain" id="PRO_5036675773" evidence="4">
    <location>
        <begin position="23"/>
        <end position="417"/>
    </location>
</feature>
<sequence length="417" mass="45212">MKKIYTTLVILAALALAKGAIAQDMSALPPILGAKVYKGVRLPQVNSPHDWRDLRAPLLKSIFQAEVYGRLPAPTPLNLISKITVDEAAFGGLGRLEEAVLASDALKVRLHVAYILPQTPGPHPVVIVTAFCGNGSTFSDDRLSLPAGGLPEFCARFKDAPPPAADDPDPYLFAPPIETLLKRGYAVASFATADLVIDDKDTAIIPLHLMNPSAPPDERLGAIAAWGWGYSKVIDFLETDPRFDPKRQAIYGHSRNGKAAMTAAAFDDRIDLIFAHQSGRGGASLSRSPVGEQVSNITGGFPHWFAPNYARYGDDPNRLPVDQHELIGLIAPRPVLLGAGVDDQWADPEGAWQAAVAATPVYQLMGHKGPTQTTRETPDMSADIAYFLRPGRHGTTRSDWGRFMDFMDSHFKTPRKP</sequence>
<dbReference type="EMBL" id="BMZB01000002">
    <property type="protein sequence ID" value="GGZ33563.1"/>
    <property type="molecule type" value="Genomic_DNA"/>
</dbReference>
<evidence type="ECO:0000313" key="6">
    <source>
        <dbReference type="EMBL" id="GGZ33563.1"/>
    </source>
</evidence>
<evidence type="ECO:0000256" key="2">
    <source>
        <dbReference type="ARBA" id="ARBA00022729"/>
    </source>
</evidence>
<dbReference type="InterPro" id="IPR054579">
    <property type="entry name" value="GCE-like_dom"/>
</dbReference>
<dbReference type="AlphaFoldDB" id="A0A918Q6D8"/>
<reference evidence="6" key="2">
    <citation type="submission" date="2020-09" db="EMBL/GenBank/DDBJ databases">
        <authorList>
            <person name="Sun Q."/>
            <person name="Kim S."/>
        </authorList>
    </citation>
    <scope>NUCLEOTIDE SEQUENCE</scope>
    <source>
        <strain evidence="6">KCTC 32296</strain>
    </source>
</reference>
<name>A0A918Q6D8_9CAUL</name>
<evidence type="ECO:0000256" key="4">
    <source>
        <dbReference type="SAM" id="SignalP"/>
    </source>
</evidence>
<evidence type="ECO:0000313" key="7">
    <source>
        <dbReference type="Proteomes" id="UP000662572"/>
    </source>
</evidence>
<keyword evidence="1" id="KW-0719">Serine esterase</keyword>